<dbReference type="AlphaFoldDB" id="A0A2S7XN06"/>
<keyword evidence="2" id="KW-1185">Reference proteome</keyword>
<proteinExistence type="predicted"/>
<dbReference type="InterPro" id="IPR009727">
    <property type="entry name" value="NifT"/>
</dbReference>
<comment type="caution">
    <text evidence="1">The sequence shown here is derived from an EMBL/GenBank/DDBJ whole genome shotgun (WGS) entry which is preliminary data.</text>
</comment>
<dbReference type="Gene3D" id="2.40.50.240">
    <property type="entry name" value="NifT/FixU-like"/>
    <property type="match status" value="1"/>
</dbReference>
<gene>
    <name evidence="1" type="primary">nifT</name>
    <name evidence="1" type="ORF">CXB77_12545</name>
</gene>
<dbReference type="GO" id="GO:0009399">
    <property type="term" value="P:nitrogen fixation"/>
    <property type="evidence" value="ECO:0007669"/>
    <property type="project" value="InterPro"/>
</dbReference>
<dbReference type="RefSeq" id="WP_105074183.1">
    <property type="nucleotide sequence ID" value="NZ_PPGH01000037.1"/>
</dbReference>
<accession>A0A2S7XN06</accession>
<evidence type="ECO:0000313" key="2">
    <source>
        <dbReference type="Proteomes" id="UP000239936"/>
    </source>
</evidence>
<dbReference type="SUPFAM" id="SSF159203">
    <property type="entry name" value="NifT/FixU-like"/>
    <property type="match status" value="1"/>
</dbReference>
<name>A0A2S7XN06_9GAMM</name>
<organism evidence="1 2">
    <name type="scientific">Chromatium okenii</name>
    <dbReference type="NCBI Taxonomy" id="61644"/>
    <lineage>
        <taxon>Bacteria</taxon>
        <taxon>Pseudomonadati</taxon>
        <taxon>Pseudomonadota</taxon>
        <taxon>Gammaproteobacteria</taxon>
        <taxon>Chromatiales</taxon>
        <taxon>Chromatiaceae</taxon>
        <taxon>Chromatium</taxon>
    </lineage>
</organism>
<dbReference type="Proteomes" id="UP000239936">
    <property type="component" value="Unassembled WGS sequence"/>
</dbReference>
<dbReference type="Pfam" id="PF06988">
    <property type="entry name" value="NifT"/>
    <property type="match status" value="1"/>
</dbReference>
<dbReference type="InterPro" id="IPR024044">
    <property type="entry name" value="NifT/FixU_barrel-like_dom_sf"/>
</dbReference>
<evidence type="ECO:0000313" key="1">
    <source>
        <dbReference type="EMBL" id="PQJ95127.1"/>
    </source>
</evidence>
<dbReference type="NCBIfam" id="TIGR02934">
    <property type="entry name" value="nifT_nitrog"/>
    <property type="match status" value="1"/>
</dbReference>
<dbReference type="OrthoDB" id="196613at2"/>
<sequence>MPNVMLRKNDNGDLLFYVAKKDMEETIASVEMDTAETWGGMVTLTDGSTWYIDPMSPPPVFPTTLRFKRGDE</sequence>
<protein>
    <submittedName>
        <fullName evidence="1">Putative nitrogen fixation protein NifT</fullName>
    </submittedName>
</protein>
<reference evidence="1 2" key="1">
    <citation type="submission" date="2018-01" db="EMBL/GenBank/DDBJ databases">
        <title>The complete genome sequence of Chromatium okenii LaCa, a purple sulfur bacterium with a turbulent life.</title>
        <authorList>
            <person name="Luedin S.M."/>
            <person name="Liechti N."/>
            <person name="Storelli N."/>
            <person name="Danza F."/>
            <person name="Wittwer M."/>
            <person name="Pothier J.F."/>
            <person name="Tonolla M.A."/>
        </authorList>
    </citation>
    <scope>NUCLEOTIDE SEQUENCE [LARGE SCALE GENOMIC DNA]</scope>
    <source>
        <strain evidence="1 2">LaCa</strain>
    </source>
</reference>
<dbReference type="EMBL" id="PPGH01000037">
    <property type="protein sequence ID" value="PQJ95127.1"/>
    <property type="molecule type" value="Genomic_DNA"/>
</dbReference>